<accession>A0A2H0UNV9</accession>
<reference evidence="2" key="1">
    <citation type="submission" date="2017-09" db="EMBL/GenBank/DDBJ databases">
        <title>Depth-based differentiation of microbial function through sediment-hosted aquifers and enrichment of novel symbionts in the deep terrestrial subsurface.</title>
        <authorList>
            <person name="Probst A.J."/>
            <person name="Ladd B."/>
            <person name="Jarett J.K."/>
            <person name="Geller-Mcgrath D.E."/>
            <person name="Sieber C.M.K."/>
            <person name="Emerson J.B."/>
            <person name="Anantharaman K."/>
            <person name="Thomas B.C."/>
            <person name="Malmstrom R."/>
            <person name="Stieglmeier M."/>
            <person name="Klingl A."/>
            <person name="Woyke T."/>
            <person name="Ryan C.M."/>
            <person name="Banfield J.F."/>
        </authorList>
    </citation>
    <scope>NUCLEOTIDE SEQUENCE [LARGE SCALE GENOMIC DNA]</scope>
</reference>
<protein>
    <submittedName>
        <fullName evidence="1">Uncharacterized protein</fullName>
    </submittedName>
</protein>
<gene>
    <name evidence="1" type="ORF">COU10_01190</name>
</gene>
<dbReference type="Proteomes" id="UP000230903">
    <property type="component" value="Unassembled WGS sequence"/>
</dbReference>
<evidence type="ECO:0000313" key="2">
    <source>
        <dbReference type="Proteomes" id="UP000230903"/>
    </source>
</evidence>
<proteinExistence type="predicted"/>
<organism evidence="1 2">
    <name type="scientific">Candidatus Harrisonbacteria bacterium CG10_big_fil_rev_8_21_14_0_10_45_28</name>
    <dbReference type="NCBI Taxonomy" id="1974586"/>
    <lineage>
        <taxon>Bacteria</taxon>
        <taxon>Candidatus Harrisoniibacteriota</taxon>
    </lineage>
</organism>
<sequence length="87" mass="10035">MQSFQKDGYLKELAKRGAKKNISQNFQFIGLEVAMILRDLSHKSLYIKLAKEHGPDRILSLAKDVVDRRNVKNPAAYFMTLVKEIKK</sequence>
<evidence type="ECO:0000313" key="1">
    <source>
        <dbReference type="EMBL" id="PIR88094.1"/>
    </source>
</evidence>
<dbReference type="EMBL" id="PFBC01000017">
    <property type="protein sequence ID" value="PIR88094.1"/>
    <property type="molecule type" value="Genomic_DNA"/>
</dbReference>
<name>A0A2H0UNV9_9BACT</name>
<dbReference type="AlphaFoldDB" id="A0A2H0UNV9"/>
<comment type="caution">
    <text evidence="1">The sequence shown here is derived from an EMBL/GenBank/DDBJ whole genome shotgun (WGS) entry which is preliminary data.</text>
</comment>